<feature type="signal peptide" evidence="1">
    <location>
        <begin position="1"/>
        <end position="43"/>
    </location>
</feature>
<feature type="chain" id="PRO_5045418536" description="Outer membrane protein beta-barrel domain-containing protein" evidence="1">
    <location>
        <begin position="44"/>
        <end position="218"/>
    </location>
</feature>
<organism evidence="2 3">
    <name type="scientific">Maribacter chungangensis</name>
    <dbReference type="NCBI Taxonomy" id="1069117"/>
    <lineage>
        <taxon>Bacteria</taxon>
        <taxon>Pseudomonadati</taxon>
        <taxon>Bacteroidota</taxon>
        <taxon>Flavobacteriia</taxon>
        <taxon>Flavobacteriales</taxon>
        <taxon>Flavobacteriaceae</taxon>
        <taxon>Maribacter</taxon>
    </lineage>
</organism>
<dbReference type="EMBL" id="JBHTHY010000004">
    <property type="protein sequence ID" value="MFD0797215.1"/>
    <property type="molecule type" value="Genomic_DNA"/>
</dbReference>
<comment type="caution">
    <text evidence="2">The sequence shown here is derived from an EMBL/GenBank/DDBJ whole genome shotgun (WGS) entry which is preliminary data.</text>
</comment>
<accession>A0ABW3B2C4</accession>
<protein>
    <recommendedName>
        <fullName evidence="4">Outer membrane protein beta-barrel domain-containing protein</fullName>
    </recommendedName>
</protein>
<name>A0ABW3B2C4_9FLAO</name>
<evidence type="ECO:0000256" key="1">
    <source>
        <dbReference type="SAM" id="SignalP"/>
    </source>
</evidence>
<sequence length="218" mass="24400">MKSKIQEYLLRSNNKAIRKTIKKQVMFKMACFAFTLISAMTFAQNNTDTQNNFNRDGFMFEFGLGGGIISIEDSAGPQSFDDVQGGGTFPELKLGYMLNNRFGITVSAPGMIYTVNDNDRHFGGIIPSVQYWVKDRWWIHGGVGLAIDSPALYDIKDNVNDDWNTGIAVMASTGYEVYRKNKFALNVQSKLLVGGVKLDNNIDREVVQFSVGIGFSWF</sequence>
<dbReference type="Proteomes" id="UP001597012">
    <property type="component" value="Unassembled WGS sequence"/>
</dbReference>
<evidence type="ECO:0000313" key="2">
    <source>
        <dbReference type="EMBL" id="MFD0797215.1"/>
    </source>
</evidence>
<evidence type="ECO:0000313" key="3">
    <source>
        <dbReference type="Proteomes" id="UP001597012"/>
    </source>
</evidence>
<keyword evidence="1" id="KW-0732">Signal</keyword>
<dbReference type="InterPro" id="IPR011250">
    <property type="entry name" value="OMP/PagP_B-barrel"/>
</dbReference>
<dbReference type="SUPFAM" id="SSF56925">
    <property type="entry name" value="OMPA-like"/>
    <property type="match status" value="1"/>
</dbReference>
<dbReference type="RefSeq" id="WP_379933377.1">
    <property type="nucleotide sequence ID" value="NZ_JBHTHY010000004.1"/>
</dbReference>
<keyword evidence="3" id="KW-1185">Reference proteome</keyword>
<proteinExistence type="predicted"/>
<gene>
    <name evidence="2" type="ORF">ACFQZJ_07075</name>
</gene>
<reference evidence="3" key="1">
    <citation type="journal article" date="2019" name="Int. J. Syst. Evol. Microbiol.">
        <title>The Global Catalogue of Microorganisms (GCM) 10K type strain sequencing project: providing services to taxonomists for standard genome sequencing and annotation.</title>
        <authorList>
            <consortium name="The Broad Institute Genomics Platform"/>
            <consortium name="The Broad Institute Genome Sequencing Center for Infectious Disease"/>
            <person name="Wu L."/>
            <person name="Ma J."/>
        </authorList>
    </citation>
    <scope>NUCLEOTIDE SEQUENCE [LARGE SCALE GENOMIC DNA]</scope>
    <source>
        <strain evidence="3">CCUG 61948</strain>
    </source>
</reference>
<evidence type="ECO:0008006" key="4">
    <source>
        <dbReference type="Google" id="ProtNLM"/>
    </source>
</evidence>